<comment type="caution">
    <text evidence="2">The sequence shown here is derived from an EMBL/GenBank/DDBJ whole genome shotgun (WGS) entry which is preliminary data.</text>
</comment>
<keyword evidence="1" id="KW-0812">Transmembrane</keyword>
<organism evidence="2 3">
    <name type="scientific">Populus deltoides</name>
    <name type="common">Eastern poplar</name>
    <name type="synonym">Eastern cottonwood</name>
    <dbReference type="NCBI Taxonomy" id="3696"/>
    <lineage>
        <taxon>Eukaryota</taxon>
        <taxon>Viridiplantae</taxon>
        <taxon>Streptophyta</taxon>
        <taxon>Embryophyta</taxon>
        <taxon>Tracheophyta</taxon>
        <taxon>Spermatophyta</taxon>
        <taxon>Magnoliopsida</taxon>
        <taxon>eudicotyledons</taxon>
        <taxon>Gunneridae</taxon>
        <taxon>Pentapetalae</taxon>
        <taxon>rosids</taxon>
        <taxon>fabids</taxon>
        <taxon>Malpighiales</taxon>
        <taxon>Salicaceae</taxon>
        <taxon>Saliceae</taxon>
        <taxon>Populus</taxon>
    </lineage>
</organism>
<dbReference type="EMBL" id="JACEGQ020000012">
    <property type="protein sequence ID" value="KAH8492970.1"/>
    <property type="molecule type" value="Genomic_DNA"/>
</dbReference>
<name>A0A8T2XIY2_POPDE</name>
<evidence type="ECO:0000313" key="3">
    <source>
        <dbReference type="Proteomes" id="UP000807159"/>
    </source>
</evidence>
<reference evidence="2" key="1">
    <citation type="journal article" date="2021" name="J. Hered.">
        <title>Genome Assembly of Salicaceae Populus deltoides (Eastern Cottonwood) I-69 Based on Nanopore Sequencing and Hi-C Technologies.</title>
        <authorList>
            <person name="Bai S."/>
            <person name="Wu H."/>
            <person name="Zhang J."/>
            <person name="Pan Z."/>
            <person name="Zhao W."/>
            <person name="Li Z."/>
            <person name="Tong C."/>
        </authorList>
    </citation>
    <scope>NUCLEOTIDE SEQUENCE</scope>
    <source>
        <tissue evidence="2">Leaf</tissue>
    </source>
</reference>
<protein>
    <submittedName>
        <fullName evidence="2">Uncharacterized protein</fullName>
    </submittedName>
</protein>
<accession>A0A8T2XIY2</accession>
<dbReference type="AlphaFoldDB" id="A0A8T2XIY2"/>
<keyword evidence="1" id="KW-0472">Membrane</keyword>
<sequence length="114" mass="12710">MPEDRGCFLDAEEVKMSKIFSAEPPIVYGAYIMMCTVCLATFHTGAEKAVMTLPGNESPAHNINLRLLNDKGWIVNDLMVLHDIPFAYKHLPCTITFADSSSLIGTNKLRMRGY</sequence>
<dbReference type="Proteomes" id="UP000807159">
    <property type="component" value="Chromosome 12"/>
</dbReference>
<feature type="transmembrane region" description="Helical" evidence="1">
    <location>
        <begin position="26"/>
        <end position="46"/>
    </location>
</feature>
<keyword evidence="1" id="KW-1133">Transmembrane helix</keyword>
<keyword evidence="3" id="KW-1185">Reference proteome</keyword>
<evidence type="ECO:0000313" key="2">
    <source>
        <dbReference type="EMBL" id="KAH8492970.1"/>
    </source>
</evidence>
<proteinExistence type="predicted"/>
<evidence type="ECO:0000256" key="1">
    <source>
        <dbReference type="SAM" id="Phobius"/>
    </source>
</evidence>
<gene>
    <name evidence="2" type="ORF">H0E87_022286</name>
</gene>